<gene>
    <name evidence="1" type="ORF">DRH29_04130</name>
</gene>
<accession>A0A420ZC57</accession>
<reference evidence="1 2" key="1">
    <citation type="submission" date="2018-06" db="EMBL/GenBank/DDBJ databases">
        <title>Extensive metabolic versatility and redundancy in microbially diverse, dynamic hydrothermal sediments.</title>
        <authorList>
            <person name="Dombrowski N."/>
            <person name="Teske A."/>
            <person name="Baker B.J."/>
        </authorList>
    </citation>
    <scope>NUCLEOTIDE SEQUENCE [LARGE SCALE GENOMIC DNA]</scope>
    <source>
        <strain evidence="1">B79_G16</strain>
    </source>
</reference>
<organism evidence="1 2">
    <name type="scientific">candidate division Kazan bacterium</name>
    <dbReference type="NCBI Taxonomy" id="2202143"/>
    <lineage>
        <taxon>Bacteria</taxon>
        <taxon>Bacteria division Kazan-3B-28</taxon>
    </lineage>
</organism>
<dbReference type="Proteomes" id="UP000281261">
    <property type="component" value="Unassembled WGS sequence"/>
</dbReference>
<evidence type="ECO:0000313" key="2">
    <source>
        <dbReference type="Proteomes" id="UP000281261"/>
    </source>
</evidence>
<sequence>MGIKETLSDIWETPLWGAVELLVGWAGGNLLRKWIDNQKPIDQVIITDVIQLIYDILTKVEAQNPDSKELKKVFSLYVKLIKSAQVEINFRDA</sequence>
<proteinExistence type="predicted"/>
<comment type="caution">
    <text evidence="1">The sequence shown here is derived from an EMBL/GenBank/DDBJ whole genome shotgun (WGS) entry which is preliminary data.</text>
</comment>
<protein>
    <submittedName>
        <fullName evidence="1">Uncharacterized protein</fullName>
    </submittedName>
</protein>
<dbReference type="AlphaFoldDB" id="A0A420ZC57"/>
<evidence type="ECO:0000313" key="1">
    <source>
        <dbReference type="EMBL" id="RLC36655.1"/>
    </source>
</evidence>
<name>A0A420ZC57_UNCK3</name>
<dbReference type="EMBL" id="QMNG01000039">
    <property type="protein sequence ID" value="RLC36655.1"/>
    <property type="molecule type" value="Genomic_DNA"/>
</dbReference>